<organism evidence="1 2">
    <name type="scientific">Rhodocyclus tenuis</name>
    <name type="common">Rhodospirillum tenue</name>
    <dbReference type="NCBI Taxonomy" id="1066"/>
    <lineage>
        <taxon>Bacteria</taxon>
        <taxon>Pseudomonadati</taxon>
        <taxon>Pseudomonadota</taxon>
        <taxon>Betaproteobacteria</taxon>
        <taxon>Rhodocyclales</taxon>
        <taxon>Rhodocyclaceae</taxon>
        <taxon>Rhodocyclus</taxon>
    </lineage>
</organism>
<proteinExistence type="predicted"/>
<evidence type="ECO:0000313" key="2">
    <source>
        <dbReference type="Proteomes" id="UP000587070"/>
    </source>
</evidence>
<dbReference type="AlphaFoldDB" id="A0A840GAA8"/>
<comment type="caution">
    <text evidence="1">The sequence shown here is derived from an EMBL/GenBank/DDBJ whole genome shotgun (WGS) entry which is preliminary data.</text>
</comment>
<dbReference type="EMBL" id="JACIGE010000014">
    <property type="protein sequence ID" value="MBB4248805.1"/>
    <property type="molecule type" value="Genomic_DNA"/>
</dbReference>
<keyword evidence="2" id="KW-1185">Reference proteome</keyword>
<dbReference type="Proteomes" id="UP000587070">
    <property type="component" value="Unassembled WGS sequence"/>
</dbReference>
<gene>
    <name evidence="1" type="ORF">GGD90_003205</name>
</gene>
<evidence type="ECO:0000313" key="1">
    <source>
        <dbReference type="EMBL" id="MBB4248805.1"/>
    </source>
</evidence>
<name>A0A840GAA8_RHOTE</name>
<accession>A0A840GAA8</accession>
<sequence>MAESLIALTTNALGRARDLAVLDAAVEFWSALPR</sequence>
<protein>
    <submittedName>
        <fullName evidence="1">Uncharacterized protein</fullName>
    </submittedName>
</protein>
<reference evidence="1 2" key="1">
    <citation type="submission" date="2020-08" db="EMBL/GenBank/DDBJ databases">
        <title>Genome sequencing of Purple Non-Sulfur Bacteria from various extreme environments.</title>
        <authorList>
            <person name="Mayer M."/>
        </authorList>
    </citation>
    <scope>NUCLEOTIDE SEQUENCE [LARGE SCALE GENOMIC DNA]</scope>
    <source>
        <strain evidence="1 2">2761</strain>
    </source>
</reference>